<proteinExistence type="predicted"/>
<feature type="signal peptide" evidence="1">
    <location>
        <begin position="1"/>
        <end position="20"/>
    </location>
</feature>
<accession>A0A1I0EAI6</accession>
<organism evidence="2 3">
    <name type="scientific">Hymenobacter actinosclerus</name>
    <dbReference type="NCBI Taxonomy" id="82805"/>
    <lineage>
        <taxon>Bacteria</taxon>
        <taxon>Pseudomonadati</taxon>
        <taxon>Bacteroidota</taxon>
        <taxon>Cytophagia</taxon>
        <taxon>Cytophagales</taxon>
        <taxon>Hymenobacteraceae</taxon>
        <taxon>Hymenobacter</taxon>
    </lineage>
</organism>
<keyword evidence="3" id="KW-1185">Reference proteome</keyword>
<sequence>MRISRSVAFCVFPFAALLLAAGSSPAPTPALPPNFTQGIITTRVSLPGNPYDKLLSQIDPAKGNVQAQMQQLALRMTPAEQQQFQAEAARLSPALVMGAMMLPRKGTIYCRGQEARVSTDGLSYHLENYFDSAKNAGILLLAAQASPERVAYTYNAATMKTRWQSIVVAEEDYTLKTSPETSLVAGYPSQKTTYTLKPGAGTPAPAEAGAMSQKPVALEVWTSAQIPQMLNFAHPVYVQQQHGITKLLVYFDKERRQKLLYEFAGVQVKPVAAQDLKINANTPLLDYAKDELQIGMKSLAIMLGGGPGSPGKPNTDD</sequence>
<evidence type="ECO:0008006" key="4">
    <source>
        <dbReference type="Google" id="ProtNLM"/>
    </source>
</evidence>
<dbReference type="Proteomes" id="UP000198697">
    <property type="component" value="Unassembled WGS sequence"/>
</dbReference>
<dbReference type="RefSeq" id="WP_143069752.1">
    <property type="nucleotide sequence ID" value="NZ_FOHS01000002.1"/>
</dbReference>
<keyword evidence="1" id="KW-0732">Signal</keyword>
<evidence type="ECO:0000313" key="3">
    <source>
        <dbReference type="Proteomes" id="UP000198697"/>
    </source>
</evidence>
<evidence type="ECO:0000313" key="2">
    <source>
        <dbReference type="EMBL" id="SET42239.1"/>
    </source>
</evidence>
<reference evidence="3" key="1">
    <citation type="submission" date="2016-10" db="EMBL/GenBank/DDBJ databases">
        <authorList>
            <person name="Varghese N."/>
            <person name="Submissions S."/>
        </authorList>
    </citation>
    <scope>NUCLEOTIDE SEQUENCE [LARGE SCALE GENOMIC DNA]</scope>
    <source>
        <strain evidence="3">DSM 15310</strain>
    </source>
</reference>
<dbReference type="STRING" id="82805.SAMN04487998_1766"/>
<evidence type="ECO:0000256" key="1">
    <source>
        <dbReference type="SAM" id="SignalP"/>
    </source>
</evidence>
<feature type="chain" id="PRO_5011778161" description="GLPGLI family protein" evidence="1">
    <location>
        <begin position="21"/>
        <end position="317"/>
    </location>
</feature>
<dbReference type="OrthoDB" id="871084at2"/>
<gene>
    <name evidence="2" type="ORF">SAMN04487998_1766</name>
</gene>
<dbReference type="AlphaFoldDB" id="A0A1I0EAI6"/>
<dbReference type="EMBL" id="FOHS01000002">
    <property type="protein sequence ID" value="SET42239.1"/>
    <property type="molecule type" value="Genomic_DNA"/>
</dbReference>
<protein>
    <recommendedName>
        <fullName evidence="4">GLPGLI family protein</fullName>
    </recommendedName>
</protein>
<name>A0A1I0EAI6_9BACT</name>